<evidence type="ECO:0000313" key="4">
    <source>
        <dbReference type="Proteomes" id="UP001632038"/>
    </source>
</evidence>
<dbReference type="AlphaFoldDB" id="A0ABD3DJ68"/>
<dbReference type="PANTHER" id="PTHR33127:SF5">
    <property type="entry name" value="TRANSMEMBRANE PROTEIN"/>
    <property type="match status" value="1"/>
</dbReference>
<evidence type="ECO:0008006" key="5">
    <source>
        <dbReference type="Google" id="ProtNLM"/>
    </source>
</evidence>
<sequence>MSSKMMDWADLSDELLSYIHSKLVGEDAHTFGLVCRSWKAVVTASPYHYSPCLMHYTRRNRLWNFSQFNNCIHMSLSYLENADIRCSNFGWLLMSRSDNTLFFYDPFNNRKVELPCKLGNHYTALCFTHPPTSPDCVVVGFSTLDDGNGIVKICVLKHGKGVWEEKKYHPKTQLLVSRAAPIFHRGLIYLLDLKGNVATFDIEKHGCKKSALTVNSKCLKDYPYNKRKIKEHFLFKIRGGGEEEALFGVMLVNQERIVEMYRFSETEMEWKLEKDIGDKVLHLSHYSSFGDTAHLKCMANRIYFPRFYAAGSAVYYSFATGMYHSHDGYFSSAKCYGVKRLDYATWITPAPTPESYGGILTWF</sequence>
<dbReference type="Proteomes" id="UP001632038">
    <property type="component" value="Unassembled WGS sequence"/>
</dbReference>
<feature type="domain" description="F-box" evidence="1">
    <location>
        <begin position="8"/>
        <end position="44"/>
    </location>
</feature>
<gene>
    <name evidence="3" type="ORF">CASFOL_013123</name>
</gene>
<organism evidence="3 4">
    <name type="scientific">Castilleja foliolosa</name>
    <dbReference type="NCBI Taxonomy" id="1961234"/>
    <lineage>
        <taxon>Eukaryota</taxon>
        <taxon>Viridiplantae</taxon>
        <taxon>Streptophyta</taxon>
        <taxon>Embryophyta</taxon>
        <taxon>Tracheophyta</taxon>
        <taxon>Spermatophyta</taxon>
        <taxon>Magnoliopsida</taxon>
        <taxon>eudicotyledons</taxon>
        <taxon>Gunneridae</taxon>
        <taxon>Pentapetalae</taxon>
        <taxon>asterids</taxon>
        <taxon>lamiids</taxon>
        <taxon>Lamiales</taxon>
        <taxon>Orobanchaceae</taxon>
        <taxon>Pedicularideae</taxon>
        <taxon>Castillejinae</taxon>
        <taxon>Castilleja</taxon>
    </lineage>
</organism>
<dbReference type="CDD" id="cd09917">
    <property type="entry name" value="F-box_SF"/>
    <property type="match status" value="1"/>
</dbReference>
<evidence type="ECO:0000259" key="1">
    <source>
        <dbReference type="Pfam" id="PF00646"/>
    </source>
</evidence>
<keyword evidence="4" id="KW-1185">Reference proteome</keyword>
<dbReference type="EMBL" id="JAVIJP010000016">
    <property type="protein sequence ID" value="KAL3642308.1"/>
    <property type="molecule type" value="Genomic_DNA"/>
</dbReference>
<dbReference type="InterPro" id="IPR036047">
    <property type="entry name" value="F-box-like_dom_sf"/>
</dbReference>
<comment type="caution">
    <text evidence="3">The sequence shown here is derived from an EMBL/GenBank/DDBJ whole genome shotgun (WGS) entry which is preliminary data.</text>
</comment>
<protein>
    <recommendedName>
        <fullName evidence="5">F-box protein</fullName>
    </recommendedName>
</protein>
<reference evidence="4" key="1">
    <citation type="journal article" date="2024" name="IScience">
        <title>Strigolactones Initiate the Formation of Haustorium-like Structures in Castilleja.</title>
        <authorList>
            <person name="Buerger M."/>
            <person name="Peterson D."/>
            <person name="Chory J."/>
        </authorList>
    </citation>
    <scope>NUCLEOTIDE SEQUENCE [LARGE SCALE GENOMIC DNA]</scope>
</reference>
<accession>A0ABD3DJ68</accession>
<dbReference type="InterPro" id="IPR001810">
    <property type="entry name" value="F-box_dom"/>
</dbReference>
<proteinExistence type="predicted"/>
<dbReference type="InterPro" id="IPR005174">
    <property type="entry name" value="KIB1-4_b-propeller"/>
</dbReference>
<dbReference type="Pfam" id="PF03478">
    <property type="entry name" value="Beta-prop_KIB1-4"/>
    <property type="match status" value="1"/>
</dbReference>
<evidence type="ECO:0000259" key="2">
    <source>
        <dbReference type="Pfam" id="PF03478"/>
    </source>
</evidence>
<dbReference type="Pfam" id="PF00646">
    <property type="entry name" value="F-box"/>
    <property type="match status" value="1"/>
</dbReference>
<feature type="domain" description="KIB1-4 beta-propeller" evidence="2">
    <location>
        <begin position="81"/>
        <end position="305"/>
    </location>
</feature>
<name>A0ABD3DJ68_9LAMI</name>
<evidence type="ECO:0000313" key="3">
    <source>
        <dbReference type="EMBL" id="KAL3642308.1"/>
    </source>
</evidence>
<dbReference type="Gene3D" id="1.20.1280.50">
    <property type="match status" value="1"/>
</dbReference>
<dbReference type="PANTHER" id="PTHR33127">
    <property type="entry name" value="TRANSMEMBRANE PROTEIN"/>
    <property type="match status" value="1"/>
</dbReference>
<dbReference type="SUPFAM" id="SSF81383">
    <property type="entry name" value="F-box domain"/>
    <property type="match status" value="1"/>
</dbReference>